<name>A0A8T0GF00_CERPU</name>
<dbReference type="PROSITE" id="PS00108">
    <property type="entry name" value="PROTEIN_KINASE_ST"/>
    <property type="match status" value="1"/>
</dbReference>
<dbReference type="InterPro" id="IPR000719">
    <property type="entry name" value="Prot_kinase_dom"/>
</dbReference>
<dbReference type="Proteomes" id="UP000822688">
    <property type="component" value="Chromosome 11"/>
</dbReference>
<protein>
    <recommendedName>
        <fullName evidence="1">Protein kinase domain-containing protein</fullName>
    </recommendedName>
</protein>
<dbReference type="PANTHER" id="PTHR44329">
    <property type="entry name" value="SERINE/THREONINE-PROTEIN KINASE TNNI3K-RELATED"/>
    <property type="match status" value="1"/>
</dbReference>
<organism evidence="2 3">
    <name type="scientific">Ceratodon purpureus</name>
    <name type="common">Fire moss</name>
    <name type="synonym">Dicranum purpureum</name>
    <dbReference type="NCBI Taxonomy" id="3225"/>
    <lineage>
        <taxon>Eukaryota</taxon>
        <taxon>Viridiplantae</taxon>
        <taxon>Streptophyta</taxon>
        <taxon>Embryophyta</taxon>
        <taxon>Bryophyta</taxon>
        <taxon>Bryophytina</taxon>
        <taxon>Bryopsida</taxon>
        <taxon>Dicranidae</taxon>
        <taxon>Pseudoditrichales</taxon>
        <taxon>Ditrichaceae</taxon>
        <taxon>Ceratodon</taxon>
    </lineage>
</organism>
<dbReference type="GO" id="GO:0005524">
    <property type="term" value="F:ATP binding"/>
    <property type="evidence" value="ECO:0007669"/>
    <property type="project" value="InterPro"/>
</dbReference>
<dbReference type="InterPro" id="IPR011009">
    <property type="entry name" value="Kinase-like_dom_sf"/>
</dbReference>
<gene>
    <name evidence="2" type="ORF">KC19_11G114200</name>
</gene>
<sequence length="500" mass="57673">MESQEQPMDTSAGSTEQAAHQNPGVILQVSQLSPFELGKSASVERHLSELSSPYFSPRIQSMRHHASEFSSRLDFQIAASKSHWTDISPEVVCFNNRKHPYMWGLIPREFGGFRLGRRLMSEDSEILVERSIQKSREVFERLKRAQHSFFKDFNDLVLGKKIAEGGQADIYEGTCSNYNSVDERPSECVVKAFKRGLSLDSLHSQWPSKLCQKIRNSYKDTGTSEIIGCTLLEDGRCAFVLQRYWGDLRTLIDHNMLETGNRCPPFRESVAVRILWQIARGMDILHENNILHNDLKASNVLLHMYNNGFSPEHPDCYVADFECSVGVVGTGFWRAPEILRALKKGTLYDAVSQCTKMTDVYSFGMLCYEVLTGRIPFEDKSPRDYAVVLSGQRPELPVAYKHTRIGNMVRACWDADPQKRPSFKNICHAIESEVNYRRWYLTENEFPYFGWRGKKMDASMVRWGWYINQGSRELNYVPYRNGMYLRLHPGDFVSWDVWQF</sequence>
<dbReference type="EMBL" id="CM026432">
    <property type="protein sequence ID" value="KAG0557255.1"/>
    <property type="molecule type" value="Genomic_DNA"/>
</dbReference>
<feature type="domain" description="Protein kinase" evidence="1">
    <location>
        <begin position="156"/>
        <end position="440"/>
    </location>
</feature>
<dbReference type="SUPFAM" id="SSF56112">
    <property type="entry name" value="Protein kinase-like (PK-like)"/>
    <property type="match status" value="1"/>
</dbReference>
<keyword evidence="3" id="KW-1185">Reference proteome</keyword>
<dbReference type="InterPro" id="IPR001245">
    <property type="entry name" value="Ser-Thr/Tyr_kinase_cat_dom"/>
</dbReference>
<dbReference type="SMART" id="SM00220">
    <property type="entry name" value="S_TKc"/>
    <property type="match status" value="1"/>
</dbReference>
<dbReference type="GO" id="GO:0004674">
    <property type="term" value="F:protein serine/threonine kinase activity"/>
    <property type="evidence" value="ECO:0007669"/>
    <property type="project" value="TreeGrafter"/>
</dbReference>
<dbReference type="Gene3D" id="1.10.510.10">
    <property type="entry name" value="Transferase(Phosphotransferase) domain 1"/>
    <property type="match status" value="1"/>
</dbReference>
<evidence type="ECO:0000259" key="1">
    <source>
        <dbReference type="PROSITE" id="PS50011"/>
    </source>
</evidence>
<dbReference type="AlphaFoldDB" id="A0A8T0GF00"/>
<dbReference type="PROSITE" id="PS50011">
    <property type="entry name" value="PROTEIN_KINASE_DOM"/>
    <property type="match status" value="1"/>
</dbReference>
<evidence type="ECO:0000313" key="2">
    <source>
        <dbReference type="EMBL" id="KAG0557255.1"/>
    </source>
</evidence>
<evidence type="ECO:0000313" key="3">
    <source>
        <dbReference type="Proteomes" id="UP000822688"/>
    </source>
</evidence>
<dbReference type="InterPro" id="IPR051681">
    <property type="entry name" value="Ser/Thr_Kinases-Pseudokinases"/>
</dbReference>
<dbReference type="Pfam" id="PF07714">
    <property type="entry name" value="PK_Tyr_Ser-Thr"/>
    <property type="match status" value="1"/>
</dbReference>
<reference evidence="2 3" key="1">
    <citation type="submission" date="2020-06" db="EMBL/GenBank/DDBJ databases">
        <title>WGS assembly of Ceratodon purpureus strain R40.</title>
        <authorList>
            <person name="Carey S.B."/>
            <person name="Jenkins J."/>
            <person name="Shu S."/>
            <person name="Lovell J.T."/>
            <person name="Sreedasyam A."/>
            <person name="Maumus F."/>
            <person name="Tiley G.P."/>
            <person name="Fernandez-Pozo N."/>
            <person name="Barry K."/>
            <person name="Chen C."/>
            <person name="Wang M."/>
            <person name="Lipzen A."/>
            <person name="Daum C."/>
            <person name="Saski C.A."/>
            <person name="Payton A.C."/>
            <person name="Mcbreen J.C."/>
            <person name="Conrad R.E."/>
            <person name="Kollar L.M."/>
            <person name="Olsson S."/>
            <person name="Huttunen S."/>
            <person name="Landis J.B."/>
            <person name="Wickett N.J."/>
            <person name="Johnson M.G."/>
            <person name="Rensing S.A."/>
            <person name="Grimwood J."/>
            <person name="Schmutz J."/>
            <person name="Mcdaniel S.F."/>
        </authorList>
    </citation>
    <scope>NUCLEOTIDE SEQUENCE [LARGE SCALE GENOMIC DNA]</scope>
    <source>
        <strain evidence="2 3">R40</strain>
    </source>
</reference>
<comment type="caution">
    <text evidence="2">The sequence shown here is derived from an EMBL/GenBank/DDBJ whole genome shotgun (WGS) entry which is preliminary data.</text>
</comment>
<accession>A0A8T0GF00</accession>
<proteinExistence type="predicted"/>
<dbReference type="InterPro" id="IPR008271">
    <property type="entry name" value="Ser/Thr_kinase_AS"/>
</dbReference>